<dbReference type="Proteomes" id="UP000522365">
    <property type="component" value="Unassembled WGS sequence"/>
</dbReference>
<dbReference type="InterPro" id="IPR000515">
    <property type="entry name" value="MetI-like"/>
</dbReference>
<comment type="subcellular location">
    <subcellularLocation>
        <location evidence="1 9">Cell membrane</location>
        <topology evidence="1 9">Multi-pass membrane protein</topology>
    </subcellularLocation>
</comment>
<dbReference type="RefSeq" id="WP_104837823.1">
    <property type="nucleotide sequence ID" value="NZ_CP026606.1"/>
</dbReference>
<evidence type="ECO:0000256" key="7">
    <source>
        <dbReference type="ARBA" id="ARBA00022989"/>
    </source>
</evidence>
<dbReference type="Proteomes" id="UP000239462">
    <property type="component" value="Chromosome"/>
</dbReference>
<keyword evidence="7 9" id="KW-1133">Transmembrane helix</keyword>
<keyword evidence="4" id="KW-1003">Cell membrane</keyword>
<dbReference type="SUPFAM" id="SSF161098">
    <property type="entry name" value="MetI-like"/>
    <property type="match status" value="1"/>
</dbReference>
<evidence type="ECO:0000313" key="14">
    <source>
        <dbReference type="EMBL" id="MBB6497538.1"/>
    </source>
</evidence>
<evidence type="ECO:0000313" key="11">
    <source>
        <dbReference type="EMBL" id="AVB76266.1"/>
    </source>
</evidence>
<evidence type="ECO:0000313" key="15">
    <source>
        <dbReference type="Proteomes" id="UP000239462"/>
    </source>
</evidence>
<reference evidence="11" key="2">
    <citation type="submission" date="2018-02" db="EMBL/GenBank/DDBJ databases">
        <title>Complete genome sequence of the Methanococcus maripaludis type strain JJ (DSM 2067), a model for selenoprotein synthesis in Archaea.</title>
        <authorList>
            <person name="Poehlein A."/>
            <person name="Heym D."/>
            <person name="Quitzke V."/>
            <person name="Fersch J."/>
            <person name="Daniel R."/>
            <person name="Rother M."/>
        </authorList>
    </citation>
    <scope>NUCLEOTIDE SEQUENCE [LARGE SCALE GENOMIC DNA]</scope>
    <source>
        <strain evidence="11">DSM 2067</strain>
    </source>
</reference>
<evidence type="ECO:0000256" key="3">
    <source>
        <dbReference type="ARBA" id="ARBA00022448"/>
    </source>
</evidence>
<keyword evidence="3 9" id="KW-0813">Transport</keyword>
<dbReference type="Pfam" id="PF00528">
    <property type="entry name" value="BPD_transp_1"/>
    <property type="match status" value="1"/>
</dbReference>
<feature type="transmembrane region" description="Helical" evidence="9">
    <location>
        <begin position="84"/>
        <end position="105"/>
    </location>
</feature>
<accession>A0A2L1CBJ0</accession>
<evidence type="ECO:0000256" key="5">
    <source>
        <dbReference type="ARBA" id="ARBA00022505"/>
    </source>
</evidence>
<evidence type="ECO:0000313" key="18">
    <source>
        <dbReference type="Proteomes" id="UP000590564"/>
    </source>
</evidence>
<dbReference type="PROSITE" id="PS50928">
    <property type="entry name" value="ABC_TM1"/>
    <property type="match status" value="1"/>
</dbReference>
<evidence type="ECO:0000256" key="4">
    <source>
        <dbReference type="ARBA" id="ARBA00022475"/>
    </source>
</evidence>
<dbReference type="PANTHER" id="PTHR30183:SF3">
    <property type="entry name" value="MOLYBDENUM TRANSPORT SYSTEM PERMEASE PROTEIN MODB"/>
    <property type="match status" value="1"/>
</dbReference>
<dbReference type="GeneID" id="36101942"/>
<evidence type="ECO:0000313" key="12">
    <source>
        <dbReference type="EMBL" id="MBA2853276.1"/>
    </source>
</evidence>
<evidence type="ECO:0000256" key="1">
    <source>
        <dbReference type="ARBA" id="ARBA00004651"/>
    </source>
</evidence>
<evidence type="ECO:0000313" key="16">
    <source>
        <dbReference type="Proteomes" id="UP000522365"/>
    </source>
</evidence>
<evidence type="ECO:0000313" key="13">
    <source>
        <dbReference type="EMBL" id="MBA2864688.1"/>
    </source>
</evidence>
<dbReference type="CDD" id="cd06261">
    <property type="entry name" value="TM_PBP2"/>
    <property type="match status" value="1"/>
</dbReference>
<feature type="transmembrane region" description="Helical" evidence="9">
    <location>
        <begin position="146"/>
        <end position="173"/>
    </location>
</feature>
<sequence length="221" mass="24295">MDSIVFPLVLTLKISFISTFFVVIFGVILSYILARKRFYGRDILENLVTLPMVLPPTVLGYLLALQLGKNGFIGSLIYKFTGSGILFTWQAAVIAAFIVSFPLMVKTTTAAISAVDRELEYVSYTLGKTELQTIYKITLPLSKKGIVAGAILSFARAVGEFGATLMVAGNLPGKTNTMSLSIYQAFQTGNYDLANVLVVLLVIMSFLTIFLTGRFVEKWKF</sequence>
<feature type="domain" description="ABC transmembrane type-1" evidence="10">
    <location>
        <begin position="8"/>
        <end position="212"/>
    </location>
</feature>
<keyword evidence="8 9" id="KW-0472">Membrane</keyword>
<dbReference type="InterPro" id="IPR011867">
    <property type="entry name" value="ModB_ABC"/>
</dbReference>
<evidence type="ECO:0000256" key="9">
    <source>
        <dbReference type="RuleBase" id="RU363032"/>
    </source>
</evidence>
<organism evidence="11 15">
    <name type="scientific">Methanococcus maripaludis</name>
    <name type="common">Methanococcus deltae</name>
    <dbReference type="NCBI Taxonomy" id="39152"/>
    <lineage>
        <taxon>Archaea</taxon>
        <taxon>Methanobacteriati</taxon>
        <taxon>Methanobacteriota</taxon>
        <taxon>Methanomada group</taxon>
        <taxon>Methanococci</taxon>
        <taxon>Methanococcales</taxon>
        <taxon>Methanococcaceae</taxon>
        <taxon>Methanococcus</taxon>
    </lineage>
</organism>
<dbReference type="GO" id="GO:0005886">
    <property type="term" value="C:plasma membrane"/>
    <property type="evidence" value="ECO:0007669"/>
    <property type="project" value="UniProtKB-SubCell"/>
</dbReference>
<dbReference type="Gene3D" id="1.10.3720.10">
    <property type="entry name" value="MetI-like"/>
    <property type="match status" value="1"/>
</dbReference>
<evidence type="ECO:0000256" key="8">
    <source>
        <dbReference type="ARBA" id="ARBA00023136"/>
    </source>
</evidence>
<dbReference type="EMBL" id="JACDUO010000002">
    <property type="protein sequence ID" value="MBA2864688.1"/>
    <property type="molecule type" value="Genomic_DNA"/>
</dbReference>
<dbReference type="PANTHER" id="PTHR30183">
    <property type="entry name" value="MOLYBDENUM TRANSPORT SYSTEM PERMEASE PROTEIN MODB"/>
    <property type="match status" value="1"/>
</dbReference>
<gene>
    <name evidence="11" type="primary">modB</name>
    <name evidence="12" type="ORF">HNP89_001233</name>
    <name evidence="13" type="ORF">HNP94_001710</name>
    <name evidence="14" type="ORF">HNP96_001581</name>
    <name evidence="11" type="ORF">MMJJ_08560</name>
</gene>
<evidence type="ECO:0000259" key="10">
    <source>
        <dbReference type="PROSITE" id="PS50928"/>
    </source>
</evidence>
<evidence type="ECO:0000313" key="17">
    <source>
        <dbReference type="Proteomes" id="UP000567099"/>
    </source>
</evidence>
<dbReference type="InterPro" id="IPR035906">
    <property type="entry name" value="MetI-like_sf"/>
</dbReference>
<keyword evidence="5" id="KW-0500">Molybdenum</keyword>
<evidence type="ECO:0000256" key="6">
    <source>
        <dbReference type="ARBA" id="ARBA00022692"/>
    </source>
</evidence>
<name>A0A2L1CBJ0_METMI</name>
<feature type="transmembrane region" description="Helical" evidence="9">
    <location>
        <begin position="12"/>
        <end position="34"/>
    </location>
</feature>
<dbReference type="EMBL" id="CP026606">
    <property type="protein sequence ID" value="AVB76266.1"/>
    <property type="molecule type" value="Genomic_DNA"/>
</dbReference>
<dbReference type="NCBIfam" id="TIGR02141">
    <property type="entry name" value="modB_ABC"/>
    <property type="match status" value="1"/>
</dbReference>
<dbReference type="InterPro" id="IPR049783">
    <property type="entry name" value="ABC_perm_TupB-like"/>
</dbReference>
<proteinExistence type="inferred from homology"/>
<comment type="similarity">
    <text evidence="2 9">Belongs to the binding-protein-dependent transport system permease family.</text>
</comment>
<dbReference type="Proteomes" id="UP000567099">
    <property type="component" value="Unassembled WGS sequence"/>
</dbReference>
<protein>
    <submittedName>
        <fullName evidence="12">Molybdate transport system permease protein</fullName>
    </submittedName>
    <submittedName>
        <fullName evidence="11">Molybdenum transport system permease protein ModB</fullName>
    </submittedName>
</protein>
<feature type="transmembrane region" description="Helical" evidence="9">
    <location>
        <begin position="46"/>
        <end position="64"/>
    </location>
</feature>
<dbReference type="Proteomes" id="UP000590564">
    <property type="component" value="Unassembled WGS sequence"/>
</dbReference>
<evidence type="ECO:0000256" key="2">
    <source>
        <dbReference type="ARBA" id="ARBA00009306"/>
    </source>
</evidence>
<dbReference type="NCBIfam" id="NF038017">
    <property type="entry name" value="ABC_perm1"/>
    <property type="match status" value="1"/>
</dbReference>
<reference evidence="16 17" key="3">
    <citation type="submission" date="2020-07" db="EMBL/GenBank/DDBJ databases">
        <title>Genomic Encyclopedia of Type Strains, Phase IV (KMG-V): Genome sequencing to study the core and pangenomes of soil and plant-associated prokaryotes.</title>
        <authorList>
            <person name="Whitman W."/>
        </authorList>
    </citation>
    <scope>NUCLEOTIDE SEQUENCE [LARGE SCALE GENOMIC DNA]</scope>
    <source>
        <strain evidence="13 17">C13</strain>
        <strain evidence="14 18">D1</strain>
        <strain evidence="12 16">S1</strain>
    </source>
</reference>
<dbReference type="EMBL" id="JACDUK010000002">
    <property type="protein sequence ID" value="MBA2853276.1"/>
    <property type="molecule type" value="Genomic_DNA"/>
</dbReference>
<feature type="transmembrane region" description="Helical" evidence="9">
    <location>
        <begin position="193"/>
        <end position="216"/>
    </location>
</feature>
<dbReference type="EMBL" id="JACHED010000003">
    <property type="protein sequence ID" value="MBB6497538.1"/>
    <property type="molecule type" value="Genomic_DNA"/>
</dbReference>
<reference evidence="15" key="1">
    <citation type="journal article" date="2018" name="Genome Announc.">
        <title>Complete Genome Sequence of the Methanococcus maripaludis Type Strain JJ (DSM 2067), a Model for Selenoprotein Synthesis in Archaea.</title>
        <authorList>
            <person name="Poehlein A."/>
            <person name="Heym D."/>
            <person name="Quitzke V."/>
            <person name="Fersch J."/>
            <person name="Daniel R."/>
            <person name="Rother M."/>
        </authorList>
    </citation>
    <scope>NUCLEOTIDE SEQUENCE [LARGE SCALE GENOMIC DNA]</scope>
    <source>
        <strain evidence="15">DSM 2067</strain>
    </source>
</reference>
<dbReference type="AlphaFoldDB" id="A0A2L1CBJ0"/>
<dbReference type="GO" id="GO:0015098">
    <property type="term" value="F:molybdate ion transmembrane transporter activity"/>
    <property type="evidence" value="ECO:0007669"/>
    <property type="project" value="InterPro"/>
</dbReference>
<keyword evidence="6 9" id="KW-0812">Transmembrane</keyword>
<dbReference type="KEGG" id="mmad:MMJJ_08560"/>